<keyword evidence="2" id="KW-1185">Reference proteome</keyword>
<organism evidence="1 2">
    <name type="scientific">Candidatus Vampirococcus lugosii</name>
    <dbReference type="NCBI Taxonomy" id="2789015"/>
    <lineage>
        <taxon>Bacteria</taxon>
        <taxon>Candidatus Absconditibacteriota</taxon>
        <taxon>Vampirococcus</taxon>
    </lineage>
</organism>
<reference evidence="1 2" key="1">
    <citation type="journal article" date="2021" name="Nat. Commun.">
        <title>Reductive evolution and unique predatory mode in the CPR bacterium Vampirococcus lugosii.</title>
        <authorList>
            <person name="Moreira D."/>
            <person name="Zivanovic Y."/>
            <person name="Lopez-Archilla A.I."/>
            <person name="Iniesto M."/>
            <person name="Lopez-Garcia P."/>
        </authorList>
    </citation>
    <scope>NUCLEOTIDE SEQUENCE [LARGE SCALE GENOMIC DNA]</scope>
    <source>
        <strain evidence="1">Chiprana</strain>
    </source>
</reference>
<dbReference type="EMBL" id="JAEDAM010000043">
    <property type="protein sequence ID" value="MBS8122125.1"/>
    <property type="molecule type" value="Genomic_DNA"/>
</dbReference>
<accession>A0ABS5QLP7</accession>
<evidence type="ECO:0000313" key="2">
    <source>
        <dbReference type="Proteomes" id="UP000680365"/>
    </source>
</evidence>
<evidence type="ECO:0008006" key="3">
    <source>
        <dbReference type="Google" id="ProtNLM"/>
    </source>
</evidence>
<dbReference type="Proteomes" id="UP000680365">
    <property type="component" value="Unassembled WGS sequence"/>
</dbReference>
<sequence>MYKFGVSYNVFDGVELLEDSINQIRNVVDHISIIFQTTSYYDEKLTEKEINIVKSLKNRGLVNDLVFFRLDKSTSIHQNQINKRNQGKRLAQAKGCTHYMTLDCDEFYVTEEFNKLIELHKTNPEIVTYLPLVAYYKDTKYLINSSKYMDGDLYVSGFFPVKYDLVMNFPCGVKVDPTRKVGIKQNNLINILDKSFIKMHHLSYVRKDIFKKIYNAASKLRYGNNIQHFNKVRDAYLNYENENIAISADGHKYNIINIKPEIVLSKYYGFGRK</sequence>
<proteinExistence type="predicted"/>
<evidence type="ECO:0000313" key="1">
    <source>
        <dbReference type="EMBL" id="MBS8122125.1"/>
    </source>
</evidence>
<dbReference type="RefSeq" id="WP_213349345.1">
    <property type="nucleotide sequence ID" value="NZ_JAEDAM010000043.1"/>
</dbReference>
<comment type="caution">
    <text evidence="1">The sequence shown here is derived from an EMBL/GenBank/DDBJ whole genome shotgun (WGS) entry which is preliminary data.</text>
</comment>
<name>A0ABS5QLP7_9BACT</name>
<gene>
    <name evidence="1" type="ORF">VAMP_119n57</name>
</gene>
<protein>
    <recommendedName>
        <fullName evidence="3">Glycosyltransferase 2-like domain-containing protein</fullName>
    </recommendedName>
</protein>